<gene>
    <name evidence="13" type="primary">CG32669</name>
    <name evidence="13" type="ORF">NPIL_224361</name>
</gene>
<feature type="transmembrane region" description="Helical" evidence="12">
    <location>
        <begin position="83"/>
        <end position="105"/>
    </location>
</feature>
<accession>A0A8X6IQ54</accession>
<keyword evidence="6 12" id="KW-1133">Transmembrane helix</keyword>
<feature type="transmembrane region" description="Helical" evidence="12">
    <location>
        <begin position="237"/>
        <end position="256"/>
    </location>
</feature>
<dbReference type="InterPro" id="IPR038377">
    <property type="entry name" value="Na/Glc_symporter_sf"/>
</dbReference>
<feature type="transmembrane region" description="Helical" evidence="12">
    <location>
        <begin position="443"/>
        <end position="464"/>
    </location>
</feature>
<keyword evidence="5 12" id="KW-0812">Transmembrane</keyword>
<evidence type="ECO:0000313" key="13">
    <source>
        <dbReference type="EMBL" id="GFS54763.1"/>
    </source>
</evidence>
<keyword evidence="9 12" id="KW-0472">Membrane</keyword>
<evidence type="ECO:0000256" key="1">
    <source>
        <dbReference type="ARBA" id="ARBA00004651"/>
    </source>
</evidence>
<dbReference type="CDD" id="cd11492">
    <property type="entry name" value="SLC5sbd_NIS-SMVT"/>
    <property type="match status" value="1"/>
</dbReference>
<feature type="transmembrane region" description="Helical" evidence="12">
    <location>
        <begin position="51"/>
        <end position="71"/>
    </location>
</feature>
<dbReference type="PROSITE" id="PS51257">
    <property type="entry name" value="PROKAR_LIPOPROTEIN"/>
    <property type="match status" value="1"/>
</dbReference>
<dbReference type="PANTHER" id="PTHR42985">
    <property type="entry name" value="SODIUM-COUPLED MONOCARBOXYLATE TRANSPORTER"/>
    <property type="match status" value="1"/>
</dbReference>
<evidence type="ECO:0000256" key="11">
    <source>
        <dbReference type="RuleBase" id="RU362091"/>
    </source>
</evidence>
<organism evidence="13 14">
    <name type="scientific">Nephila pilipes</name>
    <name type="common">Giant wood spider</name>
    <name type="synonym">Nephila maculata</name>
    <dbReference type="NCBI Taxonomy" id="299642"/>
    <lineage>
        <taxon>Eukaryota</taxon>
        <taxon>Metazoa</taxon>
        <taxon>Ecdysozoa</taxon>
        <taxon>Arthropoda</taxon>
        <taxon>Chelicerata</taxon>
        <taxon>Arachnida</taxon>
        <taxon>Araneae</taxon>
        <taxon>Araneomorphae</taxon>
        <taxon>Entelegynae</taxon>
        <taxon>Araneoidea</taxon>
        <taxon>Nephilidae</taxon>
        <taxon>Nephila</taxon>
    </lineage>
</organism>
<feature type="transmembrane region" description="Helical" evidence="12">
    <location>
        <begin position="157"/>
        <end position="176"/>
    </location>
</feature>
<keyword evidence="10" id="KW-0739">Sodium transport</keyword>
<evidence type="ECO:0000256" key="2">
    <source>
        <dbReference type="ARBA" id="ARBA00006434"/>
    </source>
</evidence>
<dbReference type="NCBIfam" id="TIGR00813">
    <property type="entry name" value="sss"/>
    <property type="match status" value="1"/>
</dbReference>
<feature type="transmembrane region" description="Helical" evidence="12">
    <location>
        <begin position="183"/>
        <end position="202"/>
    </location>
</feature>
<evidence type="ECO:0000256" key="5">
    <source>
        <dbReference type="ARBA" id="ARBA00022692"/>
    </source>
</evidence>
<evidence type="ECO:0000256" key="12">
    <source>
        <dbReference type="SAM" id="Phobius"/>
    </source>
</evidence>
<evidence type="ECO:0000256" key="7">
    <source>
        <dbReference type="ARBA" id="ARBA00023053"/>
    </source>
</evidence>
<dbReference type="PROSITE" id="PS50283">
    <property type="entry name" value="NA_SOLUT_SYMP_3"/>
    <property type="match status" value="1"/>
</dbReference>
<evidence type="ECO:0000313" key="14">
    <source>
        <dbReference type="Proteomes" id="UP000887013"/>
    </source>
</evidence>
<dbReference type="GO" id="GO:0005886">
    <property type="term" value="C:plasma membrane"/>
    <property type="evidence" value="ECO:0007669"/>
    <property type="project" value="UniProtKB-SubCell"/>
</dbReference>
<evidence type="ECO:0000256" key="6">
    <source>
        <dbReference type="ARBA" id="ARBA00022989"/>
    </source>
</evidence>
<dbReference type="Pfam" id="PF00474">
    <property type="entry name" value="SSF"/>
    <property type="match status" value="1"/>
</dbReference>
<evidence type="ECO:0000256" key="9">
    <source>
        <dbReference type="ARBA" id="ARBA00023136"/>
    </source>
</evidence>
<dbReference type="InterPro" id="IPR051163">
    <property type="entry name" value="Sodium:Solute_Symporter_SSF"/>
</dbReference>
<dbReference type="GO" id="GO:0015293">
    <property type="term" value="F:symporter activity"/>
    <property type="evidence" value="ECO:0007669"/>
    <property type="project" value="TreeGrafter"/>
</dbReference>
<sequence length="573" mass="63158">MEFSKGSLTVFDYTILAAVLILSSCIGVYYHFVDRRKPHGEYFLASRSMPIAPVAFSLMASFLSAVTILGLTAEHYMHGTQFVMINIGYVFGMPVATFVILPVFFNMQAASAFEYLEKRFCKTARLLASSVFIIQVIIYMSIILYAPAIALNAVTGVSKWTSVFLIGVVCTVYSTLGGIKAVLWTDLFQALLMFSAIFAVTIKGTMDVGGLSEVLRIAKEGERIQFFNFDPDPTVRHTFWTLVIGGFFTYLAVHAVNQAQVQRLLTVRSLKKSQIATGLNVVLIIIFKISLCFAGTVIYANLSKCDPLLRSSETSIHKADQILPYFVMTSLTSLPGLPGLFVAGVFSACLSSVSSAINSLAAVTVEDFLYPLYFHHFSEKRITIFTKLTAFIYGIICISLTIVIDQVGGIYQFGLMLFNVVGGPMLGIFSLGMLCRKTTAKGAITGFVVSFCLSSTIGIIGMIAGHKTPSYYRSTEGCPSNDSFPVSVHSIPEYINQTIIGNWTSPQHLVAQQEYISPLLRLSYMWYAGFGFSVCFIVGICTSFVWGKQKYVDPKLLSPITRLWIPQTDHLPE</sequence>
<dbReference type="EMBL" id="BMAW01092427">
    <property type="protein sequence ID" value="GFS54763.1"/>
    <property type="molecule type" value="Genomic_DNA"/>
</dbReference>
<dbReference type="InterPro" id="IPR001734">
    <property type="entry name" value="Na/solute_symporter"/>
</dbReference>
<feature type="transmembrane region" description="Helical" evidence="12">
    <location>
        <begin position="410"/>
        <end position="431"/>
    </location>
</feature>
<keyword evidence="7" id="KW-0915">Sodium</keyword>
<keyword evidence="4" id="KW-1003">Cell membrane</keyword>
<keyword evidence="3" id="KW-0813">Transport</keyword>
<name>A0A8X6IQ54_NEPPI</name>
<comment type="subcellular location">
    <subcellularLocation>
        <location evidence="1">Cell membrane</location>
        <topology evidence="1">Multi-pass membrane protein</topology>
    </subcellularLocation>
</comment>
<feature type="transmembrane region" description="Helical" evidence="12">
    <location>
        <begin position="384"/>
        <end position="404"/>
    </location>
</feature>
<proteinExistence type="inferred from homology"/>
<protein>
    <submittedName>
        <fullName evidence="13">Putative sodium-dependent multivitamin transporter</fullName>
    </submittedName>
</protein>
<comment type="similarity">
    <text evidence="2 11">Belongs to the sodium:solute symporter (SSF) (TC 2.A.21) family.</text>
</comment>
<reference evidence="13" key="1">
    <citation type="submission" date="2020-08" db="EMBL/GenBank/DDBJ databases">
        <title>Multicomponent nature underlies the extraordinary mechanical properties of spider dragline silk.</title>
        <authorList>
            <person name="Kono N."/>
            <person name="Nakamura H."/>
            <person name="Mori M."/>
            <person name="Yoshida Y."/>
            <person name="Ohtoshi R."/>
            <person name="Malay A.D."/>
            <person name="Moran D.A.P."/>
            <person name="Tomita M."/>
            <person name="Numata K."/>
            <person name="Arakawa K."/>
        </authorList>
    </citation>
    <scope>NUCLEOTIDE SEQUENCE</scope>
</reference>
<evidence type="ECO:0000256" key="8">
    <source>
        <dbReference type="ARBA" id="ARBA00023065"/>
    </source>
</evidence>
<dbReference type="AlphaFoldDB" id="A0A8X6IQ54"/>
<evidence type="ECO:0000256" key="4">
    <source>
        <dbReference type="ARBA" id="ARBA00022475"/>
    </source>
</evidence>
<dbReference type="GO" id="GO:0006814">
    <property type="term" value="P:sodium ion transport"/>
    <property type="evidence" value="ECO:0007669"/>
    <property type="project" value="UniProtKB-KW"/>
</dbReference>
<feature type="non-terminal residue" evidence="13">
    <location>
        <position position="573"/>
    </location>
</feature>
<feature type="transmembrane region" description="Helical" evidence="12">
    <location>
        <begin position="277"/>
        <end position="300"/>
    </location>
</feature>
<dbReference type="Gene3D" id="1.20.1730.10">
    <property type="entry name" value="Sodium/glucose cotransporter"/>
    <property type="match status" value="1"/>
</dbReference>
<comment type="caution">
    <text evidence="13">The sequence shown here is derived from an EMBL/GenBank/DDBJ whole genome shotgun (WGS) entry which is preliminary data.</text>
</comment>
<feature type="transmembrane region" description="Helical" evidence="12">
    <location>
        <begin position="340"/>
        <end position="363"/>
    </location>
</feature>
<keyword evidence="8" id="KW-0406">Ion transport</keyword>
<dbReference type="OrthoDB" id="6420980at2759"/>
<feature type="transmembrane region" description="Helical" evidence="12">
    <location>
        <begin position="13"/>
        <end position="30"/>
    </location>
</feature>
<evidence type="ECO:0000256" key="3">
    <source>
        <dbReference type="ARBA" id="ARBA00022448"/>
    </source>
</evidence>
<evidence type="ECO:0000256" key="10">
    <source>
        <dbReference type="ARBA" id="ARBA00023201"/>
    </source>
</evidence>
<keyword evidence="14" id="KW-1185">Reference proteome</keyword>
<dbReference type="Proteomes" id="UP000887013">
    <property type="component" value="Unassembled WGS sequence"/>
</dbReference>
<feature type="transmembrane region" description="Helical" evidence="12">
    <location>
        <begin position="126"/>
        <end position="151"/>
    </location>
</feature>
<dbReference type="PANTHER" id="PTHR42985:SF40">
    <property type="entry name" value="LD47995P-RELATED"/>
    <property type="match status" value="1"/>
</dbReference>
<feature type="transmembrane region" description="Helical" evidence="12">
    <location>
        <begin position="524"/>
        <end position="546"/>
    </location>
</feature>